<evidence type="ECO:0000256" key="1">
    <source>
        <dbReference type="SAM" id="Phobius"/>
    </source>
</evidence>
<reference evidence="2" key="1">
    <citation type="submission" date="2021-03" db="EMBL/GenBank/DDBJ databases">
        <title>Complete Genome of Pseudoalteromonas xiamenensis STKMTI.2, a new potential marine bacterium producing anti-Vibrio compounds.</title>
        <authorList>
            <person name="Handayani D.P."/>
            <person name="Isnansetyo A."/>
            <person name="Istiqomah I."/>
            <person name="Jumina J."/>
        </authorList>
    </citation>
    <scope>NUCLEOTIDE SEQUENCE</scope>
    <source>
        <strain evidence="2">STKMTI.2</strain>
    </source>
</reference>
<dbReference type="EMBL" id="CP072133">
    <property type="protein sequence ID" value="QTH71282.1"/>
    <property type="molecule type" value="Genomic_DNA"/>
</dbReference>
<feature type="transmembrane region" description="Helical" evidence="1">
    <location>
        <begin position="83"/>
        <end position="101"/>
    </location>
</feature>
<dbReference type="RefSeq" id="WP_208842923.1">
    <property type="nucleotide sequence ID" value="NZ_CP072133.1"/>
</dbReference>
<dbReference type="KEGG" id="pxi:J5O05_16060"/>
<keyword evidence="3" id="KW-1185">Reference proteome</keyword>
<keyword evidence="1" id="KW-0472">Membrane</keyword>
<dbReference type="Proteomes" id="UP000664904">
    <property type="component" value="Chromosome"/>
</dbReference>
<keyword evidence="1" id="KW-1133">Transmembrane helix</keyword>
<dbReference type="AlphaFoldDB" id="A0A975DGG8"/>
<proteinExistence type="predicted"/>
<evidence type="ECO:0000313" key="2">
    <source>
        <dbReference type="EMBL" id="QTH71282.1"/>
    </source>
</evidence>
<organism evidence="2 3">
    <name type="scientific">Pseudoalteromonas xiamenensis</name>
    <dbReference type="NCBI Taxonomy" id="882626"/>
    <lineage>
        <taxon>Bacteria</taxon>
        <taxon>Pseudomonadati</taxon>
        <taxon>Pseudomonadota</taxon>
        <taxon>Gammaproteobacteria</taxon>
        <taxon>Alteromonadales</taxon>
        <taxon>Pseudoalteromonadaceae</taxon>
        <taxon>Pseudoalteromonas</taxon>
    </lineage>
</organism>
<protein>
    <submittedName>
        <fullName evidence="2">Uncharacterized protein</fullName>
    </submittedName>
</protein>
<keyword evidence="1" id="KW-0812">Transmembrane</keyword>
<gene>
    <name evidence="2" type="ORF">J5O05_16060</name>
</gene>
<evidence type="ECO:0000313" key="3">
    <source>
        <dbReference type="Proteomes" id="UP000664904"/>
    </source>
</evidence>
<name>A0A975DGG8_9GAMM</name>
<accession>A0A975DGG8</accession>
<sequence length="102" mass="11998">MIMWIPVVLVSLYLWIRVHQLKLLSKHIEKHYPDEWDRLQKNPMKLSARAAFMANLEASMLSGFLATVDDPKIKDFQKNQRRISVFFVVLISIGFIQALWVN</sequence>